<dbReference type="InterPro" id="IPR002347">
    <property type="entry name" value="SDR_fam"/>
</dbReference>
<comment type="similarity">
    <text evidence="1 3">Belongs to the short-chain dehydrogenases/reductases (SDR) family.</text>
</comment>
<dbReference type="SMART" id="SM00822">
    <property type="entry name" value="PKS_KR"/>
    <property type="match status" value="1"/>
</dbReference>
<dbReference type="PROSITE" id="PS00061">
    <property type="entry name" value="ADH_SHORT"/>
    <property type="match status" value="1"/>
</dbReference>
<accession>A0A150PPW9</accession>
<dbReference type="PANTHER" id="PTHR45024">
    <property type="entry name" value="DEHYDROGENASES, SHORT CHAIN"/>
    <property type="match status" value="1"/>
</dbReference>
<dbReference type="PRINTS" id="PR00080">
    <property type="entry name" value="SDRFAMILY"/>
</dbReference>
<dbReference type="SUPFAM" id="SSF51735">
    <property type="entry name" value="NAD(P)-binding Rossmann-fold domains"/>
    <property type="match status" value="1"/>
</dbReference>
<dbReference type="InterPro" id="IPR036291">
    <property type="entry name" value="NAD(P)-bd_dom_sf"/>
</dbReference>
<dbReference type="Proteomes" id="UP000075420">
    <property type="component" value="Unassembled WGS sequence"/>
</dbReference>
<evidence type="ECO:0000259" key="4">
    <source>
        <dbReference type="SMART" id="SM00822"/>
    </source>
</evidence>
<dbReference type="InterPro" id="IPR057326">
    <property type="entry name" value="KR_dom"/>
</dbReference>
<gene>
    <name evidence="5" type="ORF">BE08_27610</name>
</gene>
<organism evidence="5 6">
    <name type="scientific">Sorangium cellulosum</name>
    <name type="common">Polyangium cellulosum</name>
    <dbReference type="NCBI Taxonomy" id="56"/>
    <lineage>
        <taxon>Bacteria</taxon>
        <taxon>Pseudomonadati</taxon>
        <taxon>Myxococcota</taxon>
        <taxon>Polyangia</taxon>
        <taxon>Polyangiales</taxon>
        <taxon>Polyangiaceae</taxon>
        <taxon>Sorangium</taxon>
    </lineage>
</organism>
<feature type="domain" description="Ketoreductase" evidence="4">
    <location>
        <begin position="7"/>
        <end position="199"/>
    </location>
</feature>
<name>A0A150PPW9_SORCE</name>
<dbReference type="EMBL" id="JELY01000955">
    <property type="protein sequence ID" value="KYF57478.1"/>
    <property type="molecule type" value="Genomic_DNA"/>
</dbReference>
<keyword evidence="2" id="KW-0560">Oxidoreductase</keyword>
<proteinExistence type="inferred from homology"/>
<evidence type="ECO:0000313" key="5">
    <source>
        <dbReference type="EMBL" id="KYF57478.1"/>
    </source>
</evidence>
<reference evidence="5 6" key="1">
    <citation type="submission" date="2014-02" db="EMBL/GenBank/DDBJ databases">
        <title>The small core and large imbalanced accessory genome model reveals a collaborative survival strategy of Sorangium cellulosum strains in nature.</title>
        <authorList>
            <person name="Han K."/>
            <person name="Peng R."/>
            <person name="Blom J."/>
            <person name="Li Y.-Z."/>
        </authorList>
    </citation>
    <scope>NUCLEOTIDE SEQUENCE [LARGE SCALE GENOMIC DNA]</scope>
    <source>
        <strain evidence="5 6">So0157-25</strain>
    </source>
</reference>
<dbReference type="Gene3D" id="3.40.50.720">
    <property type="entry name" value="NAD(P)-binding Rossmann-like Domain"/>
    <property type="match status" value="1"/>
</dbReference>
<dbReference type="GO" id="GO:0016491">
    <property type="term" value="F:oxidoreductase activity"/>
    <property type="evidence" value="ECO:0007669"/>
    <property type="project" value="UniProtKB-KW"/>
</dbReference>
<dbReference type="PANTHER" id="PTHR45024:SF2">
    <property type="entry name" value="SCP2 DOMAIN-CONTAINING PROTEIN"/>
    <property type="match status" value="1"/>
</dbReference>
<dbReference type="InterPro" id="IPR020904">
    <property type="entry name" value="Sc_DH/Rdtase_CS"/>
</dbReference>
<dbReference type="Pfam" id="PF00106">
    <property type="entry name" value="adh_short"/>
    <property type="match status" value="1"/>
</dbReference>
<sequence>MGLLDGKVAIITGAGGGIGREEALLFAREGAKVVVNDLGGARDGSGSSDAMASQVVEEIRAAGGQAAPSFDSVTTPEGAARIVKTAVDAFGRVDILVNNAGILRDKTLLKMDEGMWDAVIAVHLKGTFLCTQAAAKQMVAQGEGGRIVNTTSVSGMLGNFGQANYSAAKAGIYGLTRTAAIELQKQRITVNAVAPIARTRMTEDLPMFQSAGDTLTPAHVAPAALFLASDLCADRTGNVLAVAGAQMYIYKVVQSPGKFKDEGGVWTAQEIADHWDAINKL</sequence>
<protein>
    <submittedName>
        <fullName evidence="5">Short-chain dehydrogenase</fullName>
    </submittedName>
</protein>
<comment type="caution">
    <text evidence="5">The sequence shown here is derived from an EMBL/GenBank/DDBJ whole genome shotgun (WGS) entry which is preliminary data.</text>
</comment>
<evidence type="ECO:0000256" key="3">
    <source>
        <dbReference type="RuleBase" id="RU000363"/>
    </source>
</evidence>
<evidence type="ECO:0000313" key="6">
    <source>
        <dbReference type="Proteomes" id="UP000075420"/>
    </source>
</evidence>
<evidence type="ECO:0000256" key="2">
    <source>
        <dbReference type="ARBA" id="ARBA00023002"/>
    </source>
</evidence>
<dbReference type="AlphaFoldDB" id="A0A150PPW9"/>
<dbReference type="FunFam" id="3.40.50.720:FF:000084">
    <property type="entry name" value="Short-chain dehydrogenase reductase"/>
    <property type="match status" value="1"/>
</dbReference>
<dbReference type="InterPro" id="IPR051687">
    <property type="entry name" value="Peroxisomal_Beta-Oxidation"/>
</dbReference>
<dbReference type="PRINTS" id="PR00081">
    <property type="entry name" value="GDHRDH"/>
</dbReference>
<evidence type="ECO:0000256" key="1">
    <source>
        <dbReference type="ARBA" id="ARBA00006484"/>
    </source>
</evidence>